<dbReference type="AlphaFoldDB" id="A0A410M9I0"/>
<evidence type="ECO:0000313" key="2">
    <source>
        <dbReference type="EMBL" id="QAS51328.1"/>
    </source>
</evidence>
<keyword evidence="1" id="KW-0812">Transmembrane</keyword>
<accession>A0A410M9I0</accession>
<dbReference type="OrthoDB" id="2972588at2"/>
<dbReference type="Proteomes" id="UP000287756">
    <property type="component" value="Chromosome"/>
</dbReference>
<keyword evidence="1" id="KW-0472">Membrane</keyword>
<dbReference type="KEGG" id="hli:HLI_03420"/>
<evidence type="ECO:0000256" key="1">
    <source>
        <dbReference type="SAM" id="Phobius"/>
    </source>
</evidence>
<gene>
    <name evidence="2" type="ORF">HLI_03420</name>
</gene>
<keyword evidence="1" id="KW-1133">Transmembrane helix</keyword>
<reference evidence="2 3" key="1">
    <citation type="submission" date="2018-01" db="EMBL/GenBank/DDBJ databases">
        <title>The whole genome sequencing and assembly of Halobacillus litoralis ERB031 strain.</title>
        <authorList>
            <person name="Lee S.-J."/>
            <person name="Park M.-K."/>
            <person name="Kim J.-Y."/>
            <person name="Lee Y.-J."/>
            <person name="Yi H."/>
            <person name="Bahn Y.-S."/>
            <person name="Kim J.F."/>
            <person name="Lee D.-W."/>
        </authorList>
    </citation>
    <scope>NUCLEOTIDE SEQUENCE [LARGE SCALE GENOMIC DNA]</scope>
    <source>
        <strain evidence="2 3">ERB 031</strain>
    </source>
</reference>
<proteinExistence type="predicted"/>
<name>A0A410M9I0_9BACI</name>
<evidence type="ECO:0000313" key="3">
    <source>
        <dbReference type="Proteomes" id="UP000287756"/>
    </source>
</evidence>
<protein>
    <submittedName>
        <fullName evidence="2">Uncharacterized protein</fullName>
    </submittedName>
</protein>
<sequence>MFNKNRLLILTGSIAIIFSSGALLTKHDEVLLEPIVQGIFGFVTVFMAGAGVTAYRRKRKGRGSFFTFVTLFLIMVILLNNTMTIAGLLPVVALYIVIGVPIGIMAMVAQRFNKDDWYKKIE</sequence>
<feature type="transmembrane region" description="Helical" evidence="1">
    <location>
        <begin position="62"/>
        <end position="79"/>
    </location>
</feature>
<feature type="transmembrane region" description="Helical" evidence="1">
    <location>
        <begin position="35"/>
        <end position="55"/>
    </location>
</feature>
<organism evidence="2 3">
    <name type="scientific">Halobacillus litoralis</name>
    <dbReference type="NCBI Taxonomy" id="45668"/>
    <lineage>
        <taxon>Bacteria</taxon>
        <taxon>Bacillati</taxon>
        <taxon>Bacillota</taxon>
        <taxon>Bacilli</taxon>
        <taxon>Bacillales</taxon>
        <taxon>Bacillaceae</taxon>
        <taxon>Halobacillus</taxon>
    </lineage>
</organism>
<feature type="transmembrane region" description="Helical" evidence="1">
    <location>
        <begin position="85"/>
        <end position="109"/>
    </location>
</feature>
<dbReference type="EMBL" id="CP026118">
    <property type="protein sequence ID" value="QAS51328.1"/>
    <property type="molecule type" value="Genomic_DNA"/>
</dbReference>
<dbReference type="RefSeq" id="WP_128523076.1">
    <property type="nucleotide sequence ID" value="NZ_CP026118.1"/>
</dbReference>